<comment type="similarity">
    <text evidence="1">Belongs to the short-chain dehydrogenases/reductases (SDR) family.</text>
</comment>
<reference evidence="5" key="1">
    <citation type="submission" date="2020-05" db="EMBL/GenBank/DDBJ databases">
        <authorList>
            <person name="Chiriac C."/>
            <person name="Salcher M."/>
            <person name="Ghai R."/>
            <person name="Kavagutti S V."/>
        </authorList>
    </citation>
    <scope>NUCLEOTIDE SEQUENCE</scope>
</reference>
<keyword evidence="2" id="KW-0560">Oxidoreductase</keyword>
<dbReference type="EMBL" id="CAFBND010000066">
    <property type="protein sequence ID" value="CAB4948684.1"/>
    <property type="molecule type" value="Genomic_DNA"/>
</dbReference>
<dbReference type="AlphaFoldDB" id="A0A6J7R040"/>
<dbReference type="EMBL" id="CAFBIZ010000126">
    <property type="protein sequence ID" value="CAB4850488.1"/>
    <property type="molecule type" value="Genomic_DNA"/>
</dbReference>
<dbReference type="PROSITE" id="PS00061">
    <property type="entry name" value="ADH_SHORT"/>
    <property type="match status" value="1"/>
</dbReference>
<evidence type="ECO:0000313" key="4">
    <source>
        <dbReference type="EMBL" id="CAB4948684.1"/>
    </source>
</evidence>
<dbReference type="GO" id="GO:0016491">
    <property type="term" value="F:oxidoreductase activity"/>
    <property type="evidence" value="ECO:0007669"/>
    <property type="project" value="UniProtKB-KW"/>
</dbReference>
<evidence type="ECO:0000256" key="2">
    <source>
        <dbReference type="ARBA" id="ARBA00023002"/>
    </source>
</evidence>
<gene>
    <name evidence="3" type="ORF">UFOPK3268_01018</name>
    <name evidence="4" type="ORF">UFOPK3752_01518</name>
    <name evidence="5" type="ORF">UFOPK4150_00385</name>
</gene>
<evidence type="ECO:0000256" key="1">
    <source>
        <dbReference type="ARBA" id="ARBA00006484"/>
    </source>
</evidence>
<name>A0A6J7R040_9ZZZZ</name>
<evidence type="ECO:0000313" key="5">
    <source>
        <dbReference type="EMBL" id="CAB5023478.1"/>
    </source>
</evidence>
<protein>
    <submittedName>
        <fullName evidence="5">Unannotated protein</fullName>
    </submittedName>
</protein>
<dbReference type="NCBIfam" id="NF005559">
    <property type="entry name" value="PRK07231.1"/>
    <property type="match status" value="1"/>
</dbReference>
<dbReference type="PANTHER" id="PTHR24321">
    <property type="entry name" value="DEHYDROGENASES, SHORT CHAIN"/>
    <property type="match status" value="1"/>
</dbReference>
<dbReference type="Pfam" id="PF13561">
    <property type="entry name" value="adh_short_C2"/>
    <property type="match status" value="1"/>
</dbReference>
<dbReference type="FunFam" id="3.40.50.720:FF:000084">
    <property type="entry name" value="Short-chain dehydrogenase reductase"/>
    <property type="match status" value="1"/>
</dbReference>
<dbReference type="EMBL" id="CAFBPU010000006">
    <property type="protein sequence ID" value="CAB5023478.1"/>
    <property type="molecule type" value="Genomic_DNA"/>
</dbReference>
<evidence type="ECO:0000313" key="3">
    <source>
        <dbReference type="EMBL" id="CAB4850488.1"/>
    </source>
</evidence>
<dbReference type="InterPro" id="IPR002347">
    <property type="entry name" value="SDR_fam"/>
</dbReference>
<dbReference type="PANTHER" id="PTHR24321:SF8">
    <property type="entry name" value="ESTRADIOL 17-BETA-DEHYDROGENASE 8-RELATED"/>
    <property type="match status" value="1"/>
</dbReference>
<dbReference type="PRINTS" id="PR00080">
    <property type="entry name" value="SDRFAMILY"/>
</dbReference>
<organism evidence="5">
    <name type="scientific">freshwater metagenome</name>
    <dbReference type="NCBI Taxonomy" id="449393"/>
    <lineage>
        <taxon>unclassified sequences</taxon>
        <taxon>metagenomes</taxon>
        <taxon>ecological metagenomes</taxon>
    </lineage>
</organism>
<dbReference type="InterPro" id="IPR020904">
    <property type="entry name" value="Sc_DH/Rdtase_CS"/>
</dbReference>
<dbReference type="SUPFAM" id="SSF51735">
    <property type="entry name" value="NAD(P)-binding Rossmann-fold domains"/>
    <property type="match status" value="1"/>
</dbReference>
<sequence length="265" mass="26729">MTSSATPGVHAKGPLMNGEFHGRTAIVTGAASGIGRAASLALAAQGANVVLTDVNADALDAVATSISESGGAALAVVANVAKHEDVKNVVDQAMGRFGALHLAFNNAGIGGPLGPTHEIDIEAYLTLMDINLHSVFYGMRYQVPAIIASGGGAIVNTSSILGTVGDANAVAYVAAKHGVAGMTKAAALDYAAQGVRINSVHPGYVDTPLLKNLPDGAYEGLVGLHPMGRLGTPSDIAETVLFLLSDRAAFITGAQFSVDGGYTAH</sequence>
<dbReference type="InterPro" id="IPR036291">
    <property type="entry name" value="NAD(P)-bd_dom_sf"/>
</dbReference>
<accession>A0A6J7R040</accession>
<dbReference type="PRINTS" id="PR00081">
    <property type="entry name" value="GDHRDH"/>
</dbReference>
<dbReference type="CDD" id="cd05233">
    <property type="entry name" value="SDR_c"/>
    <property type="match status" value="1"/>
</dbReference>
<dbReference type="Gene3D" id="3.40.50.720">
    <property type="entry name" value="NAD(P)-binding Rossmann-like Domain"/>
    <property type="match status" value="1"/>
</dbReference>
<proteinExistence type="inferred from homology"/>